<evidence type="ECO:0008006" key="3">
    <source>
        <dbReference type="Google" id="ProtNLM"/>
    </source>
</evidence>
<proteinExistence type="predicted"/>
<name>A0ABT3KNY7_9BURK</name>
<evidence type="ECO:0000313" key="2">
    <source>
        <dbReference type="Proteomes" id="UP001208935"/>
    </source>
</evidence>
<organism evidence="1 2">
    <name type="scientific">Verminephrobacter aporrectodeae subsp. tuberculatae</name>
    <dbReference type="NCBI Taxonomy" id="1110392"/>
    <lineage>
        <taxon>Bacteria</taxon>
        <taxon>Pseudomonadati</taxon>
        <taxon>Pseudomonadota</taxon>
        <taxon>Betaproteobacteria</taxon>
        <taxon>Burkholderiales</taxon>
        <taxon>Comamonadaceae</taxon>
        <taxon>Verminephrobacter</taxon>
    </lineage>
</organism>
<comment type="caution">
    <text evidence="1">The sequence shown here is derived from an EMBL/GenBank/DDBJ whole genome shotgun (WGS) entry which is preliminary data.</text>
</comment>
<dbReference type="EMBL" id="QZCW01000001">
    <property type="protein sequence ID" value="MCW5319654.1"/>
    <property type="molecule type" value="Genomic_DNA"/>
</dbReference>
<dbReference type="Proteomes" id="UP001208935">
    <property type="component" value="Unassembled WGS sequence"/>
</dbReference>
<sequence>MRGAVAQTSLDAYRSLPVAGYLQPKEKQVMAAFERNPGARYTRLQLSEITGMPLHSICGRVRSLLDKKQIAVRGDAIDPATRKRQELLGLPVGHQGALF</sequence>
<protein>
    <recommendedName>
        <fullName evidence="3">Winged helix-turn-helix domain-containing protein</fullName>
    </recommendedName>
</protein>
<keyword evidence="2" id="KW-1185">Reference proteome</keyword>
<reference evidence="2" key="1">
    <citation type="submission" date="2023-07" db="EMBL/GenBank/DDBJ databases">
        <title>Verminephrobacter genomes.</title>
        <authorList>
            <person name="Lund M.B."/>
        </authorList>
    </citation>
    <scope>NUCLEOTIDE SEQUENCE [LARGE SCALE GENOMIC DNA]</scope>
    <source>
        <strain evidence="2">AtM5-05</strain>
    </source>
</reference>
<evidence type="ECO:0000313" key="1">
    <source>
        <dbReference type="EMBL" id="MCW5319654.1"/>
    </source>
</evidence>
<gene>
    <name evidence="1" type="ORF">D5039_00190</name>
</gene>
<dbReference type="RefSeq" id="WP_265280658.1">
    <property type="nucleotide sequence ID" value="NZ_QZCW01000001.1"/>
</dbReference>
<accession>A0ABT3KNY7</accession>